<keyword evidence="2" id="KW-1185">Reference proteome</keyword>
<sequence>MQTNVHQGTSKLISEIFEVREIPSGMEYNVDLRCQHCDYGKFQVDRIPCRRVLACCVNQRLDWKVYIHEVYKMDQVQRVYRASFKTLGNPATWPTYHRPRFVPNPFLRRVTKGRPWMTRFLNKMDTRMLRAPRRCRLLKSKEYLPRITPG</sequence>
<protein>
    <recommendedName>
        <fullName evidence="3">SWIM-type domain-containing protein</fullName>
    </recommendedName>
</protein>
<dbReference type="Proteomes" id="UP000289738">
    <property type="component" value="Chromosome B05"/>
</dbReference>
<accession>A0A444Z2U7</accession>
<dbReference type="EMBL" id="SDMP01000015">
    <property type="protein sequence ID" value="RYR08502.1"/>
    <property type="molecule type" value="Genomic_DNA"/>
</dbReference>
<reference evidence="1 2" key="1">
    <citation type="submission" date="2019-01" db="EMBL/GenBank/DDBJ databases">
        <title>Sequencing of cultivated peanut Arachis hypogaea provides insights into genome evolution and oil improvement.</title>
        <authorList>
            <person name="Chen X."/>
        </authorList>
    </citation>
    <scope>NUCLEOTIDE SEQUENCE [LARGE SCALE GENOMIC DNA]</scope>
    <source>
        <strain evidence="2">cv. Fuhuasheng</strain>
        <tissue evidence="1">Leaves</tissue>
    </source>
</reference>
<evidence type="ECO:0000313" key="1">
    <source>
        <dbReference type="EMBL" id="RYR08502.1"/>
    </source>
</evidence>
<comment type="caution">
    <text evidence="1">The sequence shown here is derived from an EMBL/GenBank/DDBJ whole genome shotgun (WGS) entry which is preliminary data.</text>
</comment>
<organism evidence="1 2">
    <name type="scientific">Arachis hypogaea</name>
    <name type="common">Peanut</name>
    <dbReference type="NCBI Taxonomy" id="3818"/>
    <lineage>
        <taxon>Eukaryota</taxon>
        <taxon>Viridiplantae</taxon>
        <taxon>Streptophyta</taxon>
        <taxon>Embryophyta</taxon>
        <taxon>Tracheophyta</taxon>
        <taxon>Spermatophyta</taxon>
        <taxon>Magnoliopsida</taxon>
        <taxon>eudicotyledons</taxon>
        <taxon>Gunneridae</taxon>
        <taxon>Pentapetalae</taxon>
        <taxon>rosids</taxon>
        <taxon>fabids</taxon>
        <taxon>Fabales</taxon>
        <taxon>Fabaceae</taxon>
        <taxon>Papilionoideae</taxon>
        <taxon>50 kb inversion clade</taxon>
        <taxon>dalbergioids sensu lato</taxon>
        <taxon>Dalbergieae</taxon>
        <taxon>Pterocarpus clade</taxon>
        <taxon>Arachis</taxon>
    </lineage>
</organism>
<proteinExistence type="predicted"/>
<dbReference type="AlphaFoldDB" id="A0A444Z2U7"/>
<name>A0A444Z2U7_ARAHY</name>
<evidence type="ECO:0000313" key="2">
    <source>
        <dbReference type="Proteomes" id="UP000289738"/>
    </source>
</evidence>
<gene>
    <name evidence="1" type="ORF">Ahy_B05g076223</name>
</gene>
<evidence type="ECO:0008006" key="3">
    <source>
        <dbReference type="Google" id="ProtNLM"/>
    </source>
</evidence>